<dbReference type="OrthoDB" id="1722066at2759"/>
<sequence>MTKATTSWLPVIGLEVHAQMQTPAKLFSAARSSSSKLSDSPNSNVALFDAAFPGTLPSLNHNCVRLAIKSALALNANINRKSWFDRKHYFYPDLPHGYQITQHFKPFAKGGFLDLTKFDGAPEEKRYRIQQIQIEQDSGKLMTPFPGSPEVLVDLNRAGVGVLEIVTEPDFNSADEVVAFMKKMQRLLWHTGVSSADMDEGVWRCDINISVKKVGSAENGVRTELKHVSKFSVVKTAIEFEVARQIALLESGQQVLQETMGLDENGHTKRLRGKEDAPDYRVYQKLIDHVRKCLPESLDVRRDRLEKQYGLSMFHISVLMDEPGAVEYYEEARANTHQKPRPSQDSELVKFAKKLNLAIPVPDLLYLFRAFRLISNLFAMLNKHGIKLAACPIPPSEFGPLIDLVDDGTLSGIRGKDVLAILFDDAISGANLRRSARDIALQNDWLISQESKAESAKLLDTIITGLIAKHANLVKEIQAGQIRKLKFFSGQVMAATKGKADPVLVDSLLKSRILPKE</sequence>
<comment type="subcellular location">
    <subcellularLocation>
        <location evidence="7">Mitochondrion</location>
    </subcellularLocation>
</comment>
<dbReference type="InterPro" id="IPR003789">
    <property type="entry name" value="Asn/Gln_tRNA_amidoTrase-B-like"/>
</dbReference>
<evidence type="ECO:0000313" key="9">
    <source>
        <dbReference type="EMBL" id="TPX76261.1"/>
    </source>
</evidence>
<dbReference type="PANTHER" id="PTHR11659">
    <property type="entry name" value="GLUTAMYL-TRNA GLN AMIDOTRANSFERASE SUBUNIT B MITOCHONDRIAL AND PROKARYOTIC PET112-RELATED"/>
    <property type="match status" value="1"/>
</dbReference>
<dbReference type="InterPro" id="IPR006075">
    <property type="entry name" value="Asn/Gln-tRNA_Trfase_suB/E_cat"/>
</dbReference>
<dbReference type="SMART" id="SM00845">
    <property type="entry name" value="GatB_Yqey"/>
    <property type="match status" value="1"/>
</dbReference>
<accession>A0A507FIJ2</accession>
<organism evidence="9 10">
    <name type="scientific">Chytriomyces confervae</name>
    <dbReference type="NCBI Taxonomy" id="246404"/>
    <lineage>
        <taxon>Eukaryota</taxon>
        <taxon>Fungi</taxon>
        <taxon>Fungi incertae sedis</taxon>
        <taxon>Chytridiomycota</taxon>
        <taxon>Chytridiomycota incertae sedis</taxon>
        <taxon>Chytridiomycetes</taxon>
        <taxon>Chytridiales</taxon>
        <taxon>Chytriomycetaceae</taxon>
        <taxon>Chytriomyces</taxon>
    </lineage>
</organism>
<dbReference type="Proteomes" id="UP000320333">
    <property type="component" value="Unassembled WGS sequence"/>
</dbReference>
<name>A0A507FIJ2_9FUNG</name>
<reference evidence="9 10" key="1">
    <citation type="journal article" date="2019" name="Sci. Rep.">
        <title>Comparative genomics of chytrid fungi reveal insights into the obligate biotrophic and pathogenic lifestyle of Synchytrium endobioticum.</title>
        <authorList>
            <person name="van de Vossenberg B.T.L.H."/>
            <person name="Warris S."/>
            <person name="Nguyen H.D.T."/>
            <person name="van Gent-Pelzer M.P.E."/>
            <person name="Joly D.L."/>
            <person name="van de Geest H.C."/>
            <person name="Bonants P.J.M."/>
            <person name="Smith D.S."/>
            <person name="Levesque C.A."/>
            <person name="van der Lee T.A.J."/>
        </authorList>
    </citation>
    <scope>NUCLEOTIDE SEQUENCE [LARGE SCALE GENOMIC DNA]</scope>
    <source>
        <strain evidence="9 10">CBS 675.73</strain>
    </source>
</reference>
<evidence type="ECO:0000256" key="6">
    <source>
        <dbReference type="ARBA" id="ARBA00047913"/>
    </source>
</evidence>
<dbReference type="Pfam" id="PF02934">
    <property type="entry name" value="GatB_N"/>
    <property type="match status" value="1"/>
</dbReference>
<dbReference type="GO" id="GO:0030956">
    <property type="term" value="C:glutamyl-tRNA(Gln) amidotransferase complex"/>
    <property type="evidence" value="ECO:0007669"/>
    <property type="project" value="UniProtKB-UniRule"/>
</dbReference>
<keyword evidence="2 7" id="KW-0436">Ligase</keyword>
<dbReference type="GO" id="GO:0005524">
    <property type="term" value="F:ATP binding"/>
    <property type="evidence" value="ECO:0007669"/>
    <property type="project" value="UniProtKB-KW"/>
</dbReference>
<keyword evidence="4 7" id="KW-0067">ATP-binding</keyword>
<evidence type="ECO:0000256" key="5">
    <source>
        <dbReference type="ARBA" id="ARBA00022917"/>
    </source>
</evidence>
<keyword evidence="10" id="KW-1185">Reference proteome</keyword>
<dbReference type="GO" id="GO:0032543">
    <property type="term" value="P:mitochondrial translation"/>
    <property type="evidence" value="ECO:0007669"/>
    <property type="project" value="UniProtKB-UniRule"/>
</dbReference>
<dbReference type="AlphaFoldDB" id="A0A507FIJ2"/>
<feature type="domain" description="Asn/Gln amidotransferase" evidence="8">
    <location>
        <begin position="327"/>
        <end position="513"/>
    </location>
</feature>
<dbReference type="InterPro" id="IPR023168">
    <property type="entry name" value="GatB_Yqey_C_2"/>
</dbReference>
<dbReference type="PANTHER" id="PTHR11659:SF0">
    <property type="entry name" value="GLUTAMYL-TRNA(GLN) AMIDOTRANSFERASE SUBUNIT B, MITOCHONDRIAL"/>
    <property type="match status" value="1"/>
</dbReference>
<evidence type="ECO:0000313" key="10">
    <source>
        <dbReference type="Proteomes" id="UP000320333"/>
    </source>
</evidence>
<comment type="catalytic activity">
    <reaction evidence="6 7">
        <text>L-glutamyl-tRNA(Gln) + L-glutamine + ATP + H2O = L-glutaminyl-tRNA(Gln) + L-glutamate + ADP + phosphate + H(+)</text>
        <dbReference type="Rhea" id="RHEA:17521"/>
        <dbReference type="Rhea" id="RHEA-COMP:9681"/>
        <dbReference type="Rhea" id="RHEA-COMP:9684"/>
        <dbReference type="ChEBI" id="CHEBI:15377"/>
        <dbReference type="ChEBI" id="CHEBI:15378"/>
        <dbReference type="ChEBI" id="CHEBI:29985"/>
        <dbReference type="ChEBI" id="CHEBI:30616"/>
        <dbReference type="ChEBI" id="CHEBI:43474"/>
        <dbReference type="ChEBI" id="CHEBI:58359"/>
        <dbReference type="ChEBI" id="CHEBI:78520"/>
        <dbReference type="ChEBI" id="CHEBI:78521"/>
        <dbReference type="ChEBI" id="CHEBI:456216"/>
    </reaction>
</comment>
<gene>
    <name evidence="9" type="ORF">CcCBS67573_g02464</name>
</gene>
<proteinExistence type="inferred from homology"/>
<dbReference type="GO" id="GO:0005739">
    <property type="term" value="C:mitochondrion"/>
    <property type="evidence" value="ECO:0007669"/>
    <property type="project" value="UniProtKB-SubCell"/>
</dbReference>
<dbReference type="SUPFAM" id="SSF89095">
    <property type="entry name" value="GatB/YqeY motif"/>
    <property type="match status" value="1"/>
</dbReference>
<keyword evidence="3 7" id="KW-0547">Nucleotide-binding</keyword>
<keyword evidence="7" id="KW-0496">Mitochondrion</keyword>
<dbReference type="GO" id="GO:0050567">
    <property type="term" value="F:glutaminyl-tRNA synthase (glutamine-hydrolyzing) activity"/>
    <property type="evidence" value="ECO:0007669"/>
    <property type="project" value="UniProtKB-UniRule"/>
</dbReference>
<dbReference type="HAMAP" id="MF_00121">
    <property type="entry name" value="GatB"/>
    <property type="match status" value="1"/>
</dbReference>
<keyword evidence="5 7" id="KW-0648">Protein biosynthesis</keyword>
<dbReference type="InterPro" id="IPR014746">
    <property type="entry name" value="Gln_synth/guanido_kin_cat_dom"/>
</dbReference>
<evidence type="ECO:0000256" key="2">
    <source>
        <dbReference type="ARBA" id="ARBA00022598"/>
    </source>
</evidence>
<dbReference type="Pfam" id="PF02637">
    <property type="entry name" value="GatB_Yqey"/>
    <property type="match status" value="1"/>
</dbReference>
<dbReference type="GO" id="GO:0070681">
    <property type="term" value="P:glutaminyl-tRNAGln biosynthesis via transamidation"/>
    <property type="evidence" value="ECO:0007669"/>
    <property type="project" value="UniProtKB-UniRule"/>
</dbReference>
<dbReference type="Gene3D" id="1.10.10.410">
    <property type="match status" value="1"/>
</dbReference>
<evidence type="ECO:0000256" key="3">
    <source>
        <dbReference type="ARBA" id="ARBA00022741"/>
    </source>
</evidence>
<dbReference type="InterPro" id="IPR018027">
    <property type="entry name" value="Asn/Gln_amidotransferase"/>
</dbReference>
<comment type="subunit">
    <text evidence="7">Subunit of the heterotrimeric GatCAB amidotransferase (AdT) complex, composed of A, B and C subunits.</text>
</comment>
<dbReference type="InterPro" id="IPR017959">
    <property type="entry name" value="Asn/Gln-tRNA_amidoTrfase_suB/E"/>
</dbReference>
<comment type="function">
    <text evidence="7">Allows the formation of correctly charged Gln-tRNA(Gln) through the transamidation of misacylated Glu-tRNA(Gln) in the mitochondria. The reaction takes place in the presence of glutamine and ATP through an activated gamma-phospho-Glu-tRNA(Gln).</text>
</comment>
<protein>
    <recommendedName>
        <fullName evidence="7">Glutamyl-tRNA(Gln) amidotransferase subunit B, mitochondrial</fullName>
        <shortName evidence="7">Glu-AdT subunit B</shortName>
        <ecNumber evidence="7">6.3.5.-</ecNumber>
    </recommendedName>
</protein>
<dbReference type="STRING" id="246404.A0A507FIJ2"/>
<dbReference type="InterPro" id="IPR004413">
    <property type="entry name" value="GatB"/>
</dbReference>
<dbReference type="EMBL" id="QEAP01000052">
    <property type="protein sequence ID" value="TPX76261.1"/>
    <property type="molecule type" value="Genomic_DNA"/>
</dbReference>
<evidence type="ECO:0000259" key="8">
    <source>
        <dbReference type="SMART" id="SM00845"/>
    </source>
</evidence>
<dbReference type="SUPFAM" id="SSF55931">
    <property type="entry name" value="Glutamine synthetase/guanido kinase"/>
    <property type="match status" value="1"/>
</dbReference>
<evidence type="ECO:0000256" key="7">
    <source>
        <dbReference type="HAMAP-Rule" id="MF_03147"/>
    </source>
</evidence>
<comment type="similarity">
    <text evidence="1 7">Belongs to the GatB/GatE family. GatB subfamily.</text>
</comment>
<comment type="caution">
    <text evidence="9">The sequence shown here is derived from an EMBL/GenBank/DDBJ whole genome shotgun (WGS) entry which is preliminary data.</text>
</comment>
<dbReference type="EC" id="6.3.5.-" evidence="7"/>
<evidence type="ECO:0000256" key="4">
    <source>
        <dbReference type="ARBA" id="ARBA00022840"/>
    </source>
</evidence>
<dbReference type="NCBIfam" id="TIGR00133">
    <property type="entry name" value="gatB"/>
    <property type="match status" value="1"/>
</dbReference>
<dbReference type="NCBIfam" id="NF004012">
    <property type="entry name" value="PRK05477.1-2"/>
    <property type="match status" value="1"/>
</dbReference>
<evidence type="ECO:0000256" key="1">
    <source>
        <dbReference type="ARBA" id="ARBA00005306"/>
    </source>
</evidence>